<evidence type="ECO:0008006" key="4">
    <source>
        <dbReference type="Google" id="ProtNLM"/>
    </source>
</evidence>
<keyword evidence="3" id="KW-1185">Reference proteome</keyword>
<dbReference type="KEGG" id="hnv:DDQ68_17000"/>
<organism evidence="2 3">
    <name type="scientific">Hymenobacter nivis</name>
    <dbReference type="NCBI Taxonomy" id="1850093"/>
    <lineage>
        <taxon>Bacteria</taxon>
        <taxon>Pseudomonadati</taxon>
        <taxon>Bacteroidota</taxon>
        <taxon>Cytophagia</taxon>
        <taxon>Cytophagales</taxon>
        <taxon>Hymenobacteraceae</taxon>
        <taxon>Hymenobacter</taxon>
    </lineage>
</organism>
<dbReference type="RefSeq" id="WP_109657374.1">
    <property type="nucleotide sequence ID" value="NZ_CP029145.1"/>
</dbReference>
<name>A0A2Z3GKH1_9BACT</name>
<evidence type="ECO:0000313" key="2">
    <source>
        <dbReference type="EMBL" id="AWM34333.1"/>
    </source>
</evidence>
<proteinExistence type="predicted"/>
<dbReference type="AlphaFoldDB" id="A0A2Z3GKH1"/>
<evidence type="ECO:0000256" key="1">
    <source>
        <dbReference type="SAM" id="SignalP"/>
    </source>
</evidence>
<reference evidence="3" key="1">
    <citation type="submission" date="2018-04" db="EMBL/GenBank/DDBJ databases">
        <title>Complete genome of Antarctic heterotrophic bacterium Hymenobacter nivis.</title>
        <authorList>
            <person name="Terashima M."/>
        </authorList>
    </citation>
    <scope>NUCLEOTIDE SEQUENCE [LARGE SCALE GENOMIC DNA]</scope>
    <source>
        <strain evidence="3">NBRC 111535</strain>
    </source>
</reference>
<feature type="chain" id="PRO_5016243433" description="DUF4384 domain-containing protein" evidence="1">
    <location>
        <begin position="24"/>
        <end position="248"/>
    </location>
</feature>
<sequence>MRTPLLCCLCFVLLLSNKALGQAAGPDSSALAALGQRYAAALGVESRLYNGPAYAGRIESFVKGQPFFESATPQLATVDYDGNTYTGVPLRYDLVLGQLVLRVPPGVTEMYLVNEKVVRFALGGHTFIRLVADSAGSPAPTGYYDLLVEGPVRVLAARRKDVQTRATLEGMQGEISQIDEVFLYKNRHYYPVSRAKELLRLFPESKGPLRAYIRAQKLTFRAASRELSIAAVVRYYATLAPPPTASTP</sequence>
<evidence type="ECO:0000313" key="3">
    <source>
        <dbReference type="Proteomes" id="UP000245999"/>
    </source>
</evidence>
<gene>
    <name evidence="2" type="ORF">DDQ68_17000</name>
</gene>
<protein>
    <recommendedName>
        <fullName evidence="4">DUF4384 domain-containing protein</fullName>
    </recommendedName>
</protein>
<dbReference type="OrthoDB" id="655382at2"/>
<dbReference type="EMBL" id="CP029145">
    <property type="protein sequence ID" value="AWM34333.1"/>
    <property type="molecule type" value="Genomic_DNA"/>
</dbReference>
<keyword evidence="1" id="KW-0732">Signal</keyword>
<dbReference type="Proteomes" id="UP000245999">
    <property type="component" value="Chromosome"/>
</dbReference>
<feature type="signal peptide" evidence="1">
    <location>
        <begin position="1"/>
        <end position="23"/>
    </location>
</feature>
<accession>A0A2Z3GKH1</accession>